<dbReference type="AlphaFoldDB" id="A0A1T5ENM5"/>
<keyword evidence="13" id="KW-0732">Signal</keyword>
<keyword evidence="10 11" id="KW-0998">Cell outer membrane</keyword>
<evidence type="ECO:0000256" key="5">
    <source>
        <dbReference type="ARBA" id="ARBA00022692"/>
    </source>
</evidence>
<dbReference type="Proteomes" id="UP000189818">
    <property type="component" value="Unassembled WGS sequence"/>
</dbReference>
<feature type="chain" id="PRO_5012820849" evidence="13">
    <location>
        <begin position="31"/>
        <end position="799"/>
    </location>
</feature>
<comment type="subcellular location">
    <subcellularLocation>
        <location evidence="1 11">Cell outer membrane</location>
        <topology evidence="1 11">Multi-pass membrane protein</topology>
    </subcellularLocation>
</comment>
<evidence type="ECO:0000259" key="15">
    <source>
        <dbReference type="Pfam" id="PF07715"/>
    </source>
</evidence>
<evidence type="ECO:0000256" key="4">
    <source>
        <dbReference type="ARBA" id="ARBA00022496"/>
    </source>
</evidence>
<dbReference type="Pfam" id="PF00593">
    <property type="entry name" value="TonB_dep_Rec_b-barrel"/>
    <property type="match status" value="1"/>
</dbReference>
<evidence type="ECO:0000313" key="17">
    <source>
        <dbReference type="Proteomes" id="UP000189818"/>
    </source>
</evidence>
<dbReference type="InterPro" id="IPR012910">
    <property type="entry name" value="Plug_dom"/>
</dbReference>
<dbReference type="Gene3D" id="2.170.130.10">
    <property type="entry name" value="TonB-dependent receptor, plug domain"/>
    <property type="match status" value="1"/>
</dbReference>
<dbReference type="InterPro" id="IPR000531">
    <property type="entry name" value="Beta-barrel_TonB"/>
</dbReference>
<keyword evidence="8 12" id="KW-0798">TonB box</keyword>
<keyword evidence="3 11" id="KW-1134">Transmembrane beta strand</keyword>
<keyword evidence="4" id="KW-0410">Iron transport</keyword>
<dbReference type="STRING" id="439228.SAMN06295920_107107"/>
<gene>
    <name evidence="16" type="ORF">SAMN06295920_107107</name>
</gene>
<reference evidence="17" key="1">
    <citation type="submission" date="2017-02" db="EMBL/GenBank/DDBJ databases">
        <authorList>
            <person name="Varghese N."/>
            <person name="Submissions S."/>
        </authorList>
    </citation>
    <scope>NUCLEOTIDE SEQUENCE [LARGE SCALE GENOMIC DNA]</scope>
    <source>
        <strain evidence="17">UM2</strain>
    </source>
</reference>
<dbReference type="InterPro" id="IPR037066">
    <property type="entry name" value="Plug_dom_sf"/>
</dbReference>
<evidence type="ECO:0000256" key="10">
    <source>
        <dbReference type="ARBA" id="ARBA00023237"/>
    </source>
</evidence>
<sequence>MLKSNCLSSRSALRLATAIGFVVAPGTAFAQAAPAEEAAAPSSGLQDIVVTARRSSESAQNVPIAITTVTAENLQRLSVRDVVDIQKVTPGLFISSQNTGGRAKLTIRGQTEADSRLSTDGSVGVYIDGVPLTRSYGLRSNMIDLAQVEVLKGPQGTLFGKNTTGGALNITTQHPTYQLGGYVDLLYGSYDNKQIVAALNLPIVDDKLAVRVVGQRIHRDGYGENGVGVDVGVDRAWFGRALVRADPTDDLHILLSADYYKQNNTSTNVLLTYNGMLVRGNSATGSLGSIAAQLGLDPTSAADRMTAYNQWLTYFSRSGNQYSDSGDFYGNSGTGPLVDDVKHYGFSATIEYEVGDVTLKSISALRRLRVANGQDLDSTPFAIQESLVTTRQKNFSQEFQASAIDGTGLDWQFGLFYNKETGNEGSFSNALSYVNTGRASVVDADLTNKSKAAYAQAVYNFGGGVRFTGGLRYTKDDRAVTSHNRRDVSYANAPVPPVSRNTCFVTVGGGSIDPAVCTYSASTSSKKVTWLASADWRPIPQLMVYGSYSRGYRAGGFSIQAASSVPATAAALAANFTPFLPEVVDNFELGFKSDLLDRRLRINGAVFRQDYQNIQAQIRDAVNGQVVSLIRNAAKAKPYGGEIEVIAQVTPEWQINGSAAYLRAKYDKYFALDANGNLQDLSNLSFPAPKWTWNAGTSYTLPVANGSIEFNANLSYRSRVNFRPQLGQNDASVSQPGYTLLDARIAYDIDSIGLNIAVFGKNLTKERYLNAATNLESLGWNVGFPGDPRTFGVQLRKTF</sequence>
<proteinExistence type="inferred from homology"/>
<dbReference type="InterPro" id="IPR039426">
    <property type="entry name" value="TonB-dep_rcpt-like"/>
</dbReference>
<feature type="domain" description="TonB-dependent receptor-like beta-barrel" evidence="14">
    <location>
        <begin position="308"/>
        <end position="763"/>
    </location>
</feature>
<keyword evidence="2 11" id="KW-0813">Transport</keyword>
<evidence type="ECO:0000256" key="11">
    <source>
        <dbReference type="PROSITE-ProRule" id="PRU01360"/>
    </source>
</evidence>
<evidence type="ECO:0000256" key="12">
    <source>
        <dbReference type="RuleBase" id="RU003357"/>
    </source>
</evidence>
<feature type="domain" description="TonB-dependent receptor plug" evidence="15">
    <location>
        <begin position="59"/>
        <end position="167"/>
    </location>
</feature>
<dbReference type="RefSeq" id="WP_176152593.1">
    <property type="nucleotide sequence ID" value="NZ_FUYM01000007.1"/>
</dbReference>
<evidence type="ECO:0000259" key="14">
    <source>
        <dbReference type="Pfam" id="PF00593"/>
    </source>
</evidence>
<evidence type="ECO:0000256" key="2">
    <source>
        <dbReference type="ARBA" id="ARBA00022448"/>
    </source>
</evidence>
<evidence type="ECO:0000256" key="13">
    <source>
        <dbReference type="SAM" id="SignalP"/>
    </source>
</evidence>
<keyword evidence="9 11" id="KW-0472">Membrane</keyword>
<dbReference type="SUPFAM" id="SSF56935">
    <property type="entry name" value="Porins"/>
    <property type="match status" value="1"/>
</dbReference>
<organism evidence="16 17">
    <name type="scientific">Rhizorhabdus histidinilytica</name>
    <dbReference type="NCBI Taxonomy" id="439228"/>
    <lineage>
        <taxon>Bacteria</taxon>
        <taxon>Pseudomonadati</taxon>
        <taxon>Pseudomonadota</taxon>
        <taxon>Alphaproteobacteria</taxon>
        <taxon>Sphingomonadales</taxon>
        <taxon>Sphingomonadaceae</taxon>
        <taxon>Rhizorhabdus</taxon>
    </lineage>
</organism>
<dbReference type="CDD" id="cd01347">
    <property type="entry name" value="ligand_gated_channel"/>
    <property type="match status" value="1"/>
</dbReference>
<keyword evidence="7" id="KW-0406">Ion transport</keyword>
<evidence type="ECO:0000256" key="3">
    <source>
        <dbReference type="ARBA" id="ARBA00022452"/>
    </source>
</evidence>
<keyword evidence="5 11" id="KW-0812">Transmembrane</keyword>
<dbReference type="EMBL" id="FUYM01000007">
    <property type="protein sequence ID" value="SKB85573.1"/>
    <property type="molecule type" value="Genomic_DNA"/>
</dbReference>
<evidence type="ECO:0000256" key="6">
    <source>
        <dbReference type="ARBA" id="ARBA00023004"/>
    </source>
</evidence>
<comment type="similarity">
    <text evidence="11 12">Belongs to the TonB-dependent receptor family.</text>
</comment>
<keyword evidence="17" id="KW-1185">Reference proteome</keyword>
<dbReference type="PANTHER" id="PTHR32552:SF81">
    <property type="entry name" value="TONB-DEPENDENT OUTER MEMBRANE RECEPTOR"/>
    <property type="match status" value="1"/>
</dbReference>
<keyword evidence="6" id="KW-0408">Iron</keyword>
<accession>A0A1T5ENM5</accession>
<dbReference type="Pfam" id="PF07715">
    <property type="entry name" value="Plug"/>
    <property type="match status" value="1"/>
</dbReference>
<dbReference type="GO" id="GO:0006826">
    <property type="term" value="P:iron ion transport"/>
    <property type="evidence" value="ECO:0007669"/>
    <property type="project" value="UniProtKB-KW"/>
</dbReference>
<name>A0A1T5ENM5_9SPHN</name>
<evidence type="ECO:0000256" key="7">
    <source>
        <dbReference type="ARBA" id="ARBA00023065"/>
    </source>
</evidence>
<dbReference type="PROSITE" id="PS52016">
    <property type="entry name" value="TONB_DEPENDENT_REC_3"/>
    <property type="match status" value="1"/>
</dbReference>
<dbReference type="Gene3D" id="2.40.170.20">
    <property type="entry name" value="TonB-dependent receptor, beta-barrel domain"/>
    <property type="match status" value="1"/>
</dbReference>
<feature type="signal peptide" evidence="13">
    <location>
        <begin position="1"/>
        <end position="30"/>
    </location>
</feature>
<protein>
    <submittedName>
        <fullName evidence="16">Iron complex outermembrane recepter protein</fullName>
    </submittedName>
</protein>
<evidence type="ECO:0000313" key="16">
    <source>
        <dbReference type="EMBL" id="SKB85573.1"/>
    </source>
</evidence>
<evidence type="ECO:0000256" key="1">
    <source>
        <dbReference type="ARBA" id="ARBA00004571"/>
    </source>
</evidence>
<evidence type="ECO:0000256" key="8">
    <source>
        <dbReference type="ARBA" id="ARBA00023077"/>
    </source>
</evidence>
<dbReference type="PANTHER" id="PTHR32552">
    <property type="entry name" value="FERRICHROME IRON RECEPTOR-RELATED"/>
    <property type="match status" value="1"/>
</dbReference>
<evidence type="ECO:0000256" key="9">
    <source>
        <dbReference type="ARBA" id="ARBA00023136"/>
    </source>
</evidence>
<dbReference type="InterPro" id="IPR036942">
    <property type="entry name" value="Beta-barrel_TonB_sf"/>
</dbReference>
<dbReference type="GO" id="GO:0009279">
    <property type="term" value="C:cell outer membrane"/>
    <property type="evidence" value="ECO:0007669"/>
    <property type="project" value="UniProtKB-SubCell"/>
</dbReference>